<evidence type="ECO:0000256" key="2">
    <source>
        <dbReference type="ARBA" id="ARBA00023015"/>
    </source>
</evidence>
<dbReference type="InterPro" id="IPR039425">
    <property type="entry name" value="RNA_pol_sigma-70-like"/>
</dbReference>
<dbReference type="Pfam" id="PF04542">
    <property type="entry name" value="Sigma70_r2"/>
    <property type="match status" value="1"/>
</dbReference>
<keyword evidence="3" id="KW-0731">Sigma factor</keyword>
<evidence type="ECO:0000259" key="6">
    <source>
        <dbReference type="Pfam" id="PF04542"/>
    </source>
</evidence>
<evidence type="ECO:0000259" key="7">
    <source>
        <dbReference type="Pfam" id="PF08281"/>
    </source>
</evidence>
<dbReference type="InterPro" id="IPR036388">
    <property type="entry name" value="WH-like_DNA-bd_sf"/>
</dbReference>
<organism evidence="8">
    <name type="scientific">Tuwongella immobilis</name>
    <dbReference type="NCBI Taxonomy" id="692036"/>
    <lineage>
        <taxon>Bacteria</taxon>
        <taxon>Pseudomonadati</taxon>
        <taxon>Planctomycetota</taxon>
        <taxon>Planctomycetia</taxon>
        <taxon>Gemmatales</taxon>
        <taxon>Gemmataceae</taxon>
        <taxon>Tuwongella</taxon>
    </lineage>
</organism>
<dbReference type="GO" id="GO:0006352">
    <property type="term" value="P:DNA-templated transcription initiation"/>
    <property type="evidence" value="ECO:0007669"/>
    <property type="project" value="InterPro"/>
</dbReference>
<keyword evidence="9" id="KW-1185">Reference proteome</keyword>
<dbReference type="Proteomes" id="UP000464378">
    <property type="component" value="Chromosome"/>
</dbReference>
<name>A0A6C2YNI7_9BACT</name>
<evidence type="ECO:0008006" key="10">
    <source>
        <dbReference type="Google" id="ProtNLM"/>
    </source>
</evidence>
<dbReference type="EMBL" id="LR586016">
    <property type="protein sequence ID" value="VIP02452.1"/>
    <property type="molecule type" value="Genomic_DNA"/>
</dbReference>
<feature type="domain" description="RNA polymerase sigma-70 region 2" evidence="6">
    <location>
        <begin position="4"/>
        <end position="72"/>
    </location>
</feature>
<evidence type="ECO:0000256" key="3">
    <source>
        <dbReference type="ARBA" id="ARBA00023082"/>
    </source>
</evidence>
<proteinExistence type="inferred from homology"/>
<dbReference type="PANTHER" id="PTHR43133:SF8">
    <property type="entry name" value="RNA POLYMERASE SIGMA FACTOR HI_1459-RELATED"/>
    <property type="match status" value="1"/>
</dbReference>
<evidence type="ECO:0000256" key="5">
    <source>
        <dbReference type="ARBA" id="ARBA00023163"/>
    </source>
</evidence>
<dbReference type="InterPro" id="IPR013324">
    <property type="entry name" value="RNA_pol_sigma_r3/r4-like"/>
</dbReference>
<feature type="domain" description="RNA polymerase sigma factor 70 region 4 type 2" evidence="7">
    <location>
        <begin position="106"/>
        <end position="159"/>
    </location>
</feature>
<dbReference type="GO" id="GO:0016987">
    <property type="term" value="F:sigma factor activity"/>
    <property type="evidence" value="ECO:0007669"/>
    <property type="project" value="UniProtKB-KW"/>
</dbReference>
<dbReference type="InterPro" id="IPR013249">
    <property type="entry name" value="RNA_pol_sigma70_r4_t2"/>
</dbReference>
<dbReference type="PANTHER" id="PTHR43133">
    <property type="entry name" value="RNA POLYMERASE ECF-TYPE SIGMA FACTO"/>
    <property type="match status" value="1"/>
</dbReference>
<evidence type="ECO:0000256" key="1">
    <source>
        <dbReference type="ARBA" id="ARBA00010641"/>
    </source>
</evidence>
<dbReference type="GO" id="GO:0003677">
    <property type="term" value="F:DNA binding"/>
    <property type="evidence" value="ECO:0007669"/>
    <property type="project" value="UniProtKB-KW"/>
</dbReference>
<dbReference type="CDD" id="cd06171">
    <property type="entry name" value="Sigma70_r4"/>
    <property type="match status" value="1"/>
</dbReference>
<evidence type="ECO:0000313" key="9">
    <source>
        <dbReference type="Proteomes" id="UP000464378"/>
    </source>
</evidence>
<dbReference type="Gene3D" id="1.10.1740.10">
    <property type="match status" value="1"/>
</dbReference>
<dbReference type="KEGG" id="tim:GMBLW1_15080"/>
<keyword evidence="5" id="KW-0804">Transcription</keyword>
<gene>
    <name evidence="8" type="ORF">GMBLW1_15080</name>
</gene>
<dbReference type="InterPro" id="IPR014284">
    <property type="entry name" value="RNA_pol_sigma-70_dom"/>
</dbReference>
<dbReference type="SUPFAM" id="SSF88946">
    <property type="entry name" value="Sigma2 domain of RNA polymerase sigma factors"/>
    <property type="match status" value="1"/>
</dbReference>
<dbReference type="SUPFAM" id="SSF88659">
    <property type="entry name" value="Sigma3 and sigma4 domains of RNA polymerase sigma factors"/>
    <property type="match status" value="1"/>
</dbReference>
<reference evidence="8" key="1">
    <citation type="submission" date="2019-04" db="EMBL/GenBank/DDBJ databases">
        <authorList>
            <consortium name="Science for Life Laboratories"/>
        </authorList>
    </citation>
    <scope>NUCLEOTIDE SEQUENCE</scope>
    <source>
        <strain evidence="8">MBLW1</strain>
    </source>
</reference>
<dbReference type="Pfam" id="PF08281">
    <property type="entry name" value="Sigma70_r4_2"/>
    <property type="match status" value="1"/>
</dbReference>
<dbReference type="InterPro" id="IPR013325">
    <property type="entry name" value="RNA_pol_sigma_r2"/>
</dbReference>
<dbReference type="Gene3D" id="1.10.10.10">
    <property type="entry name" value="Winged helix-like DNA-binding domain superfamily/Winged helix DNA-binding domain"/>
    <property type="match status" value="1"/>
</dbReference>
<dbReference type="InParanoid" id="A0A6C2YNI7"/>
<dbReference type="AlphaFoldDB" id="A0A6C2YNI7"/>
<keyword evidence="2" id="KW-0805">Transcription regulation</keyword>
<dbReference type="NCBIfam" id="TIGR02937">
    <property type="entry name" value="sigma70-ECF"/>
    <property type="match status" value="1"/>
</dbReference>
<dbReference type="EMBL" id="LR593887">
    <property type="protein sequence ID" value="VTS01441.1"/>
    <property type="molecule type" value="Genomic_DNA"/>
</dbReference>
<protein>
    <recommendedName>
        <fullName evidence="10">HTH luxR-type domain-containing protein</fullName>
    </recommendedName>
</protein>
<keyword evidence="4" id="KW-0238">DNA-binding</keyword>
<comment type="similarity">
    <text evidence="1">Belongs to the sigma-70 factor family. ECF subfamily.</text>
</comment>
<dbReference type="InterPro" id="IPR007627">
    <property type="entry name" value="RNA_pol_sigma70_r2"/>
</dbReference>
<evidence type="ECO:0000256" key="4">
    <source>
        <dbReference type="ARBA" id="ARBA00023125"/>
    </source>
</evidence>
<accession>A0A6C2YNI7</accession>
<sequence>MDLLFSRYRALAYRVAYRLLGQEADALDAVQEGFINALKNIQRFQGRSTFKTWLLRVVSNAALDLGRKRSRREAYGCESLGSLGAEDEPAMPGREPSFGMEQQDLRRQLDLALATLPEAQRQTLVLHLEGELSYREIAELLQISIGTVMSRLFYARQRLKCVLTPCVES</sequence>
<evidence type="ECO:0000313" key="8">
    <source>
        <dbReference type="EMBL" id="VIP02452.1"/>
    </source>
</evidence>